<reference evidence="2" key="1">
    <citation type="submission" date="2018-05" db="EMBL/GenBank/DDBJ databases">
        <authorList>
            <person name="Lanie J.A."/>
            <person name="Ng W.-L."/>
            <person name="Kazmierczak K.M."/>
            <person name="Andrzejewski T.M."/>
            <person name="Davidsen T.M."/>
            <person name="Wayne K.J."/>
            <person name="Tettelin H."/>
            <person name="Glass J.I."/>
            <person name="Rusch D."/>
            <person name="Podicherti R."/>
            <person name="Tsui H.-C.T."/>
            <person name="Winkler M.E."/>
        </authorList>
    </citation>
    <scope>NUCLEOTIDE SEQUENCE</scope>
</reference>
<evidence type="ECO:0000259" key="1">
    <source>
        <dbReference type="PROSITE" id="PS51186"/>
    </source>
</evidence>
<feature type="non-terminal residue" evidence="2">
    <location>
        <position position="1"/>
    </location>
</feature>
<dbReference type="InterPro" id="IPR016181">
    <property type="entry name" value="Acyl_CoA_acyltransferase"/>
</dbReference>
<dbReference type="Pfam" id="PF00583">
    <property type="entry name" value="Acetyltransf_1"/>
    <property type="match status" value="1"/>
</dbReference>
<organism evidence="2">
    <name type="scientific">marine metagenome</name>
    <dbReference type="NCBI Taxonomy" id="408172"/>
    <lineage>
        <taxon>unclassified sequences</taxon>
        <taxon>metagenomes</taxon>
        <taxon>ecological metagenomes</taxon>
    </lineage>
</organism>
<accession>A0A382PQL1</accession>
<proteinExistence type="predicted"/>
<protein>
    <recommendedName>
        <fullName evidence="1">N-acetyltransferase domain-containing protein</fullName>
    </recommendedName>
</protein>
<dbReference type="EMBL" id="UINC01108684">
    <property type="protein sequence ID" value="SVC74965.1"/>
    <property type="molecule type" value="Genomic_DNA"/>
</dbReference>
<dbReference type="SUPFAM" id="SSF55729">
    <property type="entry name" value="Acyl-CoA N-acyltransferases (Nat)"/>
    <property type="match status" value="1"/>
</dbReference>
<sequence length="63" mass="7325">FRQQSLGRKMMEAAEAYLSNFECPKINLQIRASNQEVIDFYTNQGFLKDEVINMGKRLIPDDV</sequence>
<gene>
    <name evidence="2" type="ORF">METZ01_LOCUS327819</name>
</gene>
<dbReference type="PROSITE" id="PS51186">
    <property type="entry name" value="GNAT"/>
    <property type="match status" value="1"/>
</dbReference>
<dbReference type="Gene3D" id="3.40.630.30">
    <property type="match status" value="1"/>
</dbReference>
<dbReference type="InterPro" id="IPR000182">
    <property type="entry name" value="GNAT_dom"/>
</dbReference>
<name>A0A382PQL1_9ZZZZ</name>
<dbReference type="GO" id="GO:0016747">
    <property type="term" value="F:acyltransferase activity, transferring groups other than amino-acyl groups"/>
    <property type="evidence" value="ECO:0007669"/>
    <property type="project" value="InterPro"/>
</dbReference>
<dbReference type="AlphaFoldDB" id="A0A382PQL1"/>
<evidence type="ECO:0000313" key="2">
    <source>
        <dbReference type="EMBL" id="SVC74965.1"/>
    </source>
</evidence>
<feature type="domain" description="N-acetyltransferase" evidence="1">
    <location>
        <begin position="1"/>
        <end position="63"/>
    </location>
</feature>